<dbReference type="Proteomes" id="UP000594263">
    <property type="component" value="Unplaced"/>
</dbReference>
<evidence type="ECO:0000313" key="21">
    <source>
        <dbReference type="EnsemblPlants" id="Kaladp0058s0164.1.v1.1"/>
    </source>
</evidence>
<evidence type="ECO:0000256" key="12">
    <source>
        <dbReference type="ARBA" id="ARBA00023235"/>
    </source>
</evidence>
<dbReference type="GO" id="GO:0004300">
    <property type="term" value="F:enoyl-CoA hydratase activity"/>
    <property type="evidence" value="ECO:0007669"/>
    <property type="project" value="UniProtKB-EC"/>
</dbReference>
<comment type="similarity">
    <text evidence="6">In the N-terminal section; belongs to the enoyl-CoA hydratase/isomerase family.</text>
</comment>
<comment type="catalytic activity">
    <reaction evidence="16">
        <text>a (3S)-3-hydroxyacyl-CoA = a (2E)-enoyl-CoA + H2O</text>
        <dbReference type="Rhea" id="RHEA:16105"/>
        <dbReference type="ChEBI" id="CHEBI:15377"/>
        <dbReference type="ChEBI" id="CHEBI:57318"/>
        <dbReference type="ChEBI" id="CHEBI:58856"/>
        <dbReference type="EC" id="4.2.1.17"/>
    </reaction>
</comment>
<dbReference type="Pfam" id="PF02737">
    <property type="entry name" value="3HCDH_N"/>
    <property type="match status" value="1"/>
</dbReference>
<dbReference type="GO" id="GO:0005777">
    <property type="term" value="C:peroxisome"/>
    <property type="evidence" value="ECO:0007669"/>
    <property type="project" value="UniProtKB-SubCell"/>
</dbReference>
<dbReference type="FunFam" id="1.10.1040.50:FF:000004">
    <property type="entry name" value="Peroxisomal fatty acid beta-oxidation multifunctional protein"/>
    <property type="match status" value="1"/>
</dbReference>
<feature type="domain" description="3-hydroxyacyl-CoA dehydrogenase NAD binding" evidence="20">
    <location>
        <begin position="311"/>
        <end position="489"/>
    </location>
</feature>
<dbReference type="InterPro" id="IPR036291">
    <property type="entry name" value="NAD(P)-bd_dom_sf"/>
</dbReference>
<comment type="pathway">
    <text evidence="4">Lipid metabolism; fatty acid beta-oxidation.</text>
</comment>
<evidence type="ECO:0000259" key="20">
    <source>
        <dbReference type="Pfam" id="PF02737"/>
    </source>
</evidence>
<evidence type="ECO:0000256" key="17">
    <source>
        <dbReference type="ARBA" id="ARBA00023717"/>
    </source>
</evidence>
<keyword evidence="12" id="KW-0413">Isomerase</keyword>
<dbReference type="SUPFAM" id="SSF48179">
    <property type="entry name" value="6-phosphogluconate dehydrogenase C-terminal domain-like"/>
    <property type="match status" value="2"/>
</dbReference>
<evidence type="ECO:0000256" key="1">
    <source>
        <dbReference type="ARBA" id="ARBA00000452"/>
    </source>
</evidence>
<dbReference type="Gene3D" id="3.40.50.720">
    <property type="entry name" value="NAD(P)-binding Rossmann-like Domain"/>
    <property type="match status" value="1"/>
</dbReference>
<dbReference type="InterPro" id="IPR029045">
    <property type="entry name" value="ClpP/crotonase-like_dom_sf"/>
</dbReference>
<dbReference type="Gene3D" id="1.10.1040.50">
    <property type="match status" value="1"/>
</dbReference>
<dbReference type="InterPro" id="IPR008927">
    <property type="entry name" value="6-PGluconate_DH-like_C_sf"/>
</dbReference>
<evidence type="ECO:0000256" key="13">
    <source>
        <dbReference type="ARBA" id="ARBA00023239"/>
    </source>
</evidence>
<dbReference type="CDD" id="cd06558">
    <property type="entry name" value="crotonase-like"/>
    <property type="match status" value="1"/>
</dbReference>
<evidence type="ECO:0000256" key="11">
    <source>
        <dbReference type="ARBA" id="ARBA00023140"/>
    </source>
</evidence>
<dbReference type="Gene3D" id="3.90.226.10">
    <property type="entry name" value="2-enoyl-CoA Hydratase, Chain A, domain 1"/>
    <property type="match status" value="1"/>
</dbReference>
<evidence type="ECO:0000256" key="14">
    <source>
        <dbReference type="ARBA" id="ARBA00023268"/>
    </source>
</evidence>
<evidence type="ECO:0000259" key="19">
    <source>
        <dbReference type="Pfam" id="PF00725"/>
    </source>
</evidence>
<reference evidence="21" key="1">
    <citation type="submission" date="2021-01" db="UniProtKB">
        <authorList>
            <consortium name="EnsemblPlants"/>
        </authorList>
    </citation>
    <scope>IDENTIFICATION</scope>
</reference>
<comment type="catalytic activity">
    <reaction evidence="1">
        <text>a (3Z)-enoyl-CoA = a 4-saturated (2E)-enoyl-CoA</text>
        <dbReference type="Rhea" id="RHEA:45900"/>
        <dbReference type="ChEBI" id="CHEBI:85097"/>
        <dbReference type="ChEBI" id="CHEBI:85489"/>
        <dbReference type="EC" id="5.3.3.8"/>
    </reaction>
</comment>
<evidence type="ECO:0000256" key="7">
    <source>
        <dbReference type="ARBA" id="ARBA00022832"/>
    </source>
</evidence>
<protein>
    <recommendedName>
        <fullName evidence="23">3-hydroxyacyl-CoA dehydrogenase</fullName>
    </recommendedName>
</protein>
<keyword evidence="22" id="KW-1185">Reference proteome</keyword>
<evidence type="ECO:0000256" key="16">
    <source>
        <dbReference type="ARBA" id="ARBA00023709"/>
    </source>
</evidence>
<evidence type="ECO:0000256" key="18">
    <source>
        <dbReference type="RuleBase" id="RU003707"/>
    </source>
</evidence>
<proteinExistence type="inferred from homology"/>
<keyword evidence="14" id="KW-0511">Multifunctional enzyme</keyword>
<dbReference type="GO" id="GO:0006635">
    <property type="term" value="P:fatty acid beta-oxidation"/>
    <property type="evidence" value="ECO:0007669"/>
    <property type="project" value="UniProtKB-UniPathway"/>
</dbReference>
<name>A0A7N0U8Q4_KALFE</name>
<dbReference type="GO" id="GO:0004165">
    <property type="term" value="F:delta(3)-delta(2)-enoyl-CoA isomerase activity"/>
    <property type="evidence" value="ECO:0007669"/>
    <property type="project" value="UniProtKB-EC"/>
</dbReference>
<keyword evidence="8" id="KW-0560">Oxidoreductase</keyword>
<comment type="similarity">
    <text evidence="5">In the central section; belongs to the 3-hydroxyacyl-CoA dehydrogenase family.</text>
</comment>
<comment type="subcellular location">
    <subcellularLocation>
        <location evidence="3">Peroxisome</location>
    </subcellularLocation>
</comment>
<dbReference type="OMA" id="NLPCKHP"/>
<evidence type="ECO:0000256" key="10">
    <source>
        <dbReference type="ARBA" id="ARBA00023098"/>
    </source>
</evidence>
<evidence type="ECO:0000256" key="5">
    <source>
        <dbReference type="ARBA" id="ARBA00007005"/>
    </source>
</evidence>
<dbReference type="GO" id="GO:0070403">
    <property type="term" value="F:NAD+ binding"/>
    <property type="evidence" value="ECO:0007669"/>
    <property type="project" value="InterPro"/>
</dbReference>
<comment type="catalytic activity">
    <reaction evidence="2">
        <text>a (3E)-enoyl-CoA = a 4-saturated (2E)-enoyl-CoA</text>
        <dbReference type="Rhea" id="RHEA:45228"/>
        <dbReference type="ChEBI" id="CHEBI:58521"/>
        <dbReference type="ChEBI" id="CHEBI:85097"/>
        <dbReference type="EC" id="5.3.3.8"/>
    </reaction>
</comment>
<dbReference type="GO" id="GO:0008692">
    <property type="term" value="F:3-hydroxybutyryl-CoA epimerase activity"/>
    <property type="evidence" value="ECO:0007669"/>
    <property type="project" value="UniProtKB-EC"/>
</dbReference>
<dbReference type="InterPro" id="IPR018376">
    <property type="entry name" value="Enoyl-CoA_hyd/isom_CS"/>
</dbReference>
<dbReference type="InterPro" id="IPR006108">
    <property type="entry name" value="3HC_DH_C"/>
</dbReference>
<evidence type="ECO:0000256" key="9">
    <source>
        <dbReference type="ARBA" id="ARBA00023027"/>
    </source>
</evidence>
<keyword evidence="9" id="KW-0520">NAD</keyword>
<comment type="catalytic activity">
    <reaction evidence="17">
        <text>a 4-saturated-(3S)-3-hydroxyacyl-CoA = a (3E)-enoyl-CoA + H2O</text>
        <dbReference type="Rhea" id="RHEA:20724"/>
        <dbReference type="ChEBI" id="CHEBI:15377"/>
        <dbReference type="ChEBI" id="CHEBI:58521"/>
        <dbReference type="ChEBI" id="CHEBI:137480"/>
        <dbReference type="EC" id="4.2.1.17"/>
    </reaction>
</comment>
<evidence type="ECO:0008006" key="23">
    <source>
        <dbReference type="Google" id="ProtNLM"/>
    </source>
</evidence>
<keyword evidence="11" id="KW-0576">Peroxisome</keyword>
<dbReference type="EnsemblPlants" id="Kaladp0058s0164.2.v1.1">
    <property type="protein sequence ID" value="Kaladp0058s0164.2.v1.1"/>
    <property type="gene ID" value="Kaladp0058s0164.v1.1"/>
</dbReference>
<dbReference type="AlphaFoldDB" id="A0A7N0U8Q4"/>
<dbReference type="PANTHER" id="PTHR23309:SF9">
    <property type="entry name" value="PEROXISOMAL FATTY ACID BETA-OXIDATION MULTIFUNCTIONAL PROTEIN MFP2"/>
    <property type="match status" value="1"/>
</dbReference>
<dbReference type="Pfam" id="PF00725">
    <property type="entry name" value="3HCDH"/>
    <property type="match status" value="1"/>
</dbReference>
<feature type="domain" description="3-hydroxyacyl-CoA dehydrogenase C-terminal" evidence="19">
    <location>
        <begin position="492"/>
        <end position="585"/>
    </location>
</feature>
<evidence type="ECO:0000256" key="2">
    <source>
        <dbReference type="ARBA" id="ARBA00000765"/>
    </source>
</evidence>
<dbReference type="Gramene" id="Kaladp0058s0164.1.v1.1">
    <property type="protein sequence ID" value="Kaladp0058s0164.1.v1.1"/>
    <property type="gene ID" value="Kaladp0058s0164.v1.1"/>
</dbReference>
<dbReference type="GO" id="GO:0003857">
    <property type="term" value="F:(3S)-3-hydroxyacyl-CoA dehydrogenase (NAD+) activity"/>
    <property type="evidence" value="ECO:0007669"/>
    <property type="project" value="TreeGrafter"/>
</dbReference>
<keyword evidence="13" id="KW-0456">Lyase</keyword>
<evidence type="ECO:0000256" key="4">
    <source>
        <dbReference type="ARBA" id="ARBA00005005"/>
    </source>
</evidence>
<accession>A0A7N0U8Q4</accession>
<keyword evidence="7" id="KW-0276">Fatty acid metabolism</keyword>
<comment type="similarity">
    <text evidence="18">Belongs to the enoyl-CoA hydratase/isomerase family.</text>
</comment>
<sequence length="722" mass="78654">MAKGKTVIEVGSDGVAVITIIHPPVNSLSMDVLFGLKNCYEQALQRDDVKAIVVTGANGKFSGGFDISAFGGLNDGKMSRPNLGFVSVEILADVVEAAKKPSVAAIDGLALGGGLEVAMACHARISTSTAQLGLPELQLGIIPGFGGTQRLPRLVGLSKALEMMLMSKPVKGQEAHSLGLVDAMVSPNELVSTARRWALDILEFKKPWVVTLYKTDKIEPLGEAREILNFARAQARKQAPNLTHPQVCIDVIEEGIVAGPRRGLYKEAEAFEELVRSDTCKSLVHIFFAQRGTTKVPGVTDRGLKPRQVKKVAILGGGLMGSGIATALIFSNYSVILKEVNDEILQAGLGRVRANLQSRVKKGNMSPEKFEKTLALLKGVLDYESFRDVDMVIEAVIEDVALKQKIFADLEKYCPPHCILASNTTTIDLNLIGEKTKSHDRIVGAHFFSPAHVMPLLEIIRTEKTSPQVIVDLLDVGKKVGKTPIVVGNCMGFAVSRIFFTCIQAALLLAERGADPYEIDRAINKFGMAMGPFRQIDLVGFGVASATLKQFVLNYPERTYKSLLIPLMQDDKRAGEANRKGFYVYDDRRKASPDPEIKNYIEKARNMAGVSVDPTLAKLSDKDIIEMILFPVVNEACRVLAEGIAVKAADLDISTVMGMGFPPYRGGIMFWADTLGSKYIYSRLQEWANLYGAFFKPSDYLADRASKGALLSAPMEQTKSRL</sequence>
<dbReference type="UniPathway" id="UPA00659"/>
<dbReference type="Pfam" id="PF00378">
    <property type="entry name" value="ECH_1"/>
    <property type="match status" value="1"/>
</dbReference>
<dbReference type="InterPro" id="IPR001753">
    <property type="entry name" value="Enoyl-CoA_hydra/iso"/>
</dbReference>
<dbReference type="FunFam" id="3.90.226.10:FF:000025">
    <property type="entry name" value="Peroxisomal fatty acid beta-oxidation multifunctional protein"/>
    <property type="match status" value="1"/>
</dbReference>
<dbReference type="SUPFAM" id="SSF51735">
    <property type="entry name" value="NAD(P)-binding Rossmann-fold domains"/>
    <property type="match status" value="1"/>
</dbReference>
<dbReference type="SUPFAM" id="SSF52096">
    <property type="entry name" value="ClpP/crotonase"/>
    <property type="match status" value="1"/>
</dbReference>
<evidence type="ECO:0000256" key="6">
    <source>
        <dbReference type="ARBA" id="ARBA00008750"/>
    </source>
</evidence>
<comment type="catalytic activity">
    <reaction evidence="15">
        <text>(3S)-3-hydroxybutanoyl-CoA = (3R)-3-hydroxybutanoyl-CoA</text>
        <dbReference type="Rhea" id="RHEA:21760"/>
        <dbReference type="ChEBI" id="CHEBI:57315"/>
        <dbReference type="ChEBI" id="CHEBI:57316"/>
        <dbReference type="EC" id="5.1.2.3"/>
    </reaction>
</comment>
<dbReference type="PROSITE" id="PS00166">
    <property type="entry name" value="ENOYL_COA_HYDRATASE"/>
    <property type="match status" value="1"/>
</dbReference>
<evidence type="ECO:0000256" key="8">
    <source>
        <dbReference type="ARBA" id="ARBA00023002"/>
    </source>
</evidence>
<evidence type="ECO:0000256" key="3">
    <source>
        <dbReference type="ARBA" id="ARBA00004275"/>
    </source>
</evidence>
<dbReference type="InterPro" id="IPR006176">
    <property type="entry name" value="3-OHacyl-CoA_DH_NAD-bd"/>
</dbReference>
<dbReference type="PANTHER" id="PTHR23309">
    <property type="entry name" value="3-HYDROXYACYL-COA DEHYROGENASE"/>
    <property type="match status" value="1"/>
</dbReference>
<keyword evidence="10" id="KW-0443">Lipid metabolism</keyword>
<evidence type="ECO:0000313" key="22">
    <source>
        <dbReference type="Proteomes" id="UP000594263"/>
    </source>
</evidence>
<dbReference type="Gramene" id="Kaladp0058s0164.2.v1.1">
    <property type="protein sequence ID" value="Kaladp0058s0164.2.v1.1"/>
    <property type="gene ID" value="Kaladp0058s0164.v1.1"/>
</dbReference>
<organism evidence="21 22">
    <name type="scientific">Kalanchoe fedtschenkoi</name>
    <name type="common">Lavender scallops</name>
    <name type="synonym">South American air plant</name>
    <dbReference type="NCBI Taxonomy" id="63787"/>
    <lineage>
        <taxon>Eukaryota</taxon>
        <taxon>Viridiplantae</taxon>
        <taxon>Streptophyta</taxon>
        <taxon>Embryophyta</taxon>
        <taxon>Tracheophyta</taxon>
        <taxon>Spermatophyta</taxon>
        <taxon>Magnoliopsida</taxon>
        <taxon>eudicotyledons</taxon>
        <taxon>Gunneridae</taxon>
        <taxon>Pentapetalae</taxon>
        <taxon>Saxifragales</taxon>
        <taxon>Crassulaceae</taxon>
        <taxon>Kalanchoe</taxon>
    </lineage>
</organism>
<dbReference type="FunFam" id="3.40.50.720:FF:000009">
    <property type="entry name" value="Fatty oxidation complex, alpha subunit"/>
    <property type="match status" value="1"/>
</dbReference>
<evidence type="ECO:0000256" key="15">
    <source>
        <dbReference type="ARBA" id="ARBA00023701"/>
    </source>
</evidence>
<dbReference type="EnsemblPlants" id="Kaladp0058s0164.1.v1.1">
    <property type="protein sequence ID" value="Kaladp0058s0164.1.v1.1"/>
    <property type="gene ID" value="Kaladp0058s0164.v1.1"/>
</dbReference>